<keyword evidence="3" id="KW-1185">Reference proteome</keyword>
<keyword evidence="1" id="KW-0812">Transmembrane</keyword>
<keyword evidence="1" id="KW-1133">Transmembrane helix</keyword>
<comment type="caution">
    <text evidence="2">The sequence shown here is derived from an EMBL/GenBank/DDBJ whole genome shotgun (WGS) entry which is preliminary data.</text>
</comment>
<accession>A0A8J3EXL2</accession>
<gene>
    <name evidence="2" type="ORF">GCM10007380_15620</name>
</gene>
<dbReference type="AlphaFoldDB" id="A0A8J3EXL2"/>
<feature type="transmembrane region" description="Helical" evidence="1">
    <location>
        <begin position="10"/>
        <end position="27"/>
    </location>
</feature>
<protein>
    <submittedName>
        <fullName evidence="2">Uncharacterized protein</fullName>
    </submittedName>
</protein>
<reference evidence="3" key="1">
    <citation type="journal article" date="2019" name="Int. J. Syst. Evol. Microbiol.">
        <title>The Global Catalogue of Microorganisms (GCM) 10K type strain sequencing project: providing services to taxonomists for standard genome sequencing and annotation.</title>
        <authorList>
            <consortium name="The Broad Institute Genomics Platform"/>
            <consortium name="The Broad Institute Genome Sequencing Center for Infectious Disease"/>
            <person name="Wu L."/>
            <person name="Ma J."/>
        </authorList>
    </citation>
    <scope>NUCLEOTIDE SEQUENCE [LARGE SCALE GENOMIC DNA]</scope>
    <source>
        <strain evidence="3">CGMCC 1.14993</strain>
    </source>
</reference>
<feature type="transmembrane region" description="Helical" evidence="1">
    <location>
        <begin position="61"/>
        <end position="83"/>
    </location>
</feature>
<organism evidence="2 3">
    <name type="scientific">Gottfriedia solisilvae</name>
    <dbReference type="NCBI Taxonomy" id="1516104"/>
    <lineage>
        <taxon>Bacteria</taxon>
        <taxon>Bacillati</taxon>
        <taxon>Bacillota</taxon>
        <taxon>Bacilli</taxon>
        <taxon>Bacillales</taxon>
        <taxon>Bacillaceae</taxon>
        <taxon>Gottfriedia</taxon>
    </lineage>
</organism>
<proteinExistence type="predicted"/>
<evidence type="ECO:0000313" key="3">
    <source>
        <dbReference type="Proteomes" id="UP000626244"/>
    </source>
</evidence>
<evidence type="ECO:0000313" key="2">
    <source>
        <dbReference type="EMBL" id="GGI12979.1"/>
    </source>
</evidence>
<evidence type="ECO:0000256" key="1">
    <source>
        <dbReference type="SAM" id="Phobius"/>
    </source>
</evidence>
<keyword evidence="1" id="KW-0472">Membrane</keyword>
<name>A0A8J3EXL2_9BACI</name>
<dbReference type="EMBL" id="BMHB01000001">
    <property type="protein sequence ID" value="GGI12979.1"/>
    <property type="molecule type" value="Genomic_DNA"/>
</dbReference>
<sequence length="85" mass="9766">MFNKIVETQAYIQLIIGLCFIVWGIFYKKSNHEKLGKRNEAGGGYNGSLIGDIIYEIFAFIPWYILKILLFIFGLAFVGMCFMTI</sequence>
<dbReference type="Proteomes" id="UP000626244">
    <property type="component" value="Unassembled WGS sequence"/>
</dbReference>